<dbReference type="Gene3D" id="3.30.200.20">
    <property type="entry name" value="Phosphorylase Kinase, domain 1"/>
    <property type="match status" value="1"/>
</dbReference>
<gene>
    <name evidence="1" type="ORF">PanWU01x14_368230</name>
</gene>
<organism evidence="1 2">
    <name type="scientific">Parasponia andersonii</name>
    <name type="common">Sponia andersonii</name>
    <dbReference type="NCBI Taxonomy" id="3476"/>
    <lineage>
        <taxon>Eukaryota</taxon>
        <taxon>Viridiplantae</taxon>
        <taxon>Streptophyta</taxon>
        <taxon>Embryophyta</taxon>
        <taxon>Tracheophyta</taxon>
        <taxon>Spermatophyta</taxon>
        <taxon>Magnoliopsida</taxon>
        <taxon>eudicotyledons</taxon>
        <taxon>Gunneridae</taxon>
        <taxon>Pentapetalae</taxon>
        <taxon>rosids</taxon>
        <taxon>fabids</taxon>
        <taxon>Rosales</taxon>
        <taxon>Cannabaceae</taxon>
        <taxon>Parasponia</taxon>
    </lineage>
</organism>
<keyword evidence="1" id="KW-0808">Transferase</keyword>
<dbReference type="AlphaFoldDB" id="A0A2P5A528"/>
<proteinExistence type="predicted"/>
<dbReference type="STRING" id="3476.A0A2P5A528"/>
<accession>A0A2P5A528</accession>
<dbReference type="EMBL" id="JXTB01000965">
    <property type="protein sequence ID" value="PON31651.1"/>
    <property type="molecule type" value="Genomic_DNA"/>
</dbReference>
<dbReference type="SUPFAM" id="SSF56112">
    <property type="entry name" value="Protein kinase-like (PK-like)"/>
    <property type="match status" value="1"/>
</dbReference>
<dbReference type="Proteomes" id="UP000237105">
    <property type="component" value="Unassembled WGS sequence"/>
</dbReference>
<evidence type="ECO:0000313" key="2">
    <source>
        <dbReference type="Proteomes" id="UP000237105"/>
    </source>
</evidence>
<dbReference type="InterPro" id="IPR011009">
    <property type="entry name" value="Kinase-like_dom_sf"/>
</dbReference>
<evidence type="ECO:0000313" key="1">
    <source>
        <dbReference type="EMBL" id="PON31651.1"/>
    </source>
</evidence>
<dbReference type="GO" id="GO:0016301">
    <property type="term" value="F:kinase activity"/>
    <property type="evidence" value="ECO:0007669"/>
    <property type="project" value="UniProtKB-KW"/>
</dbReference>
<comment type="caution">
    <text evidence="1">The sequence shown here is derived from an EMBL/GenBank/DDBJ whole genome shotgun (WGS) entry which is preliminary data.</text>
</comment>
<protein>
    <submittedName>
        <fullName evidence="1">Protein kinase-like domain containing protein</fullName>
    </submittedName>
</protein>
<dbReference type="OrthoDB" id="2013020at2759"/>
<reference evidence="2" key="1">
    <citation type="submission" date="2016-06" db="EMBL/GenBank/DDBJ databases">
        <title>Parallel loss of symbiosis genes in relatives of nitrogen-fixing non-legume Parasponia.</title>
        <authorList>
            <person name="Van Velzen R."/>
            <person name="Holmer R."/>
            <person name="Bu F."/>
            <person name="Rutten L."/>
            <person name="Van Zeijl A."/>
            <person name="Liu W."/>
            <person name="Santuari L."/>
            <person name="Cao Q."/>
            <person name="Sharma T."/>
            <person name="Shen D."/>
            <person name="Roswanjaya Y."/>
            <person name="Wardhani T."/>
            <person name="Kalhor M.S."/>
            <person name="Jansen J."/>
            <person name="Van den Hoogen J."/>
            <person name="Gungor B."/>
            <person name="Hartog M."/>
            <person name="Hontelez J."/>
            <person name="Verver J."/>
            <person name="Yang W.-C."/>
            <person name="Schijlen E."/>
            <person name="Repin R."/>
            <person name="Schilthuizen M."/>
            <person name="Schranz E."/>
            <person name="Heidstra R."/>
            <person name="Miyata K."/>
            <person name="Fedorova E."/>
            <person name="Kohlen W."/>
            <person name="Bisseling T."/>
            <person name="Smit S."/>
            <person name="Geurts R."/>
        </authorList>
    </citation>
    <scope>NUCLEOTIDE SEQUENCE [LARGE SCALE GENOMIC DNA]</scope>
    <source>
        <strain evidence="2">cv. WU1-14</strain>
    </source>
</reference>
<keyword evidence="2" id="KW-1185">Reference proteome</keyword>
<name>A0A2P5A528_PARAD</name>
<keyword evidence="1" id="KW-0418">Kinase</keyword>
<sequence>MTIKSKLGQGFIKITNTEAQYLHSWSGKCSTQIFSFVNVLLFNRAHHKNLTTIVEYCYDETHNGLIYEYMAMGNLRSHLSVLSS</sequence>